<proteinExistence type="predicted"/>
<dbReference type="PANTHER" id="PTHR43584:SF8">
    <property type="entry name" value="N-ACETYLMURAMATE ALPHA-1-PHOSPHATE URIDYLYLTRANSFERASE"/>
    <property type="match status" value="1"/>
</dbReference>
<name>A0ABP6ZSD9_9ACTN</name>
<sequence>MPSHHNIAGIVLAAGEGTRLRPLTELRPKPLCPVGNVALLDHALNRLKPITGDGPSNLAVNAFHHAGQIQAHVSDRAHVKVEAPESLGTAGAVANLKPWLDGRHALVTNADQYLPDGLKGFADGWDGERCRLLCTPATTRRDFTTPDGTAVCYVGACLLPWDLVKNLEVEITGLYEVLWRQEMEKGRLDLFVLPETTVAIDCGTPADYLAANLHASSGRSVIGEGAQVLGTVTDSVVWPGAYVGPGEVLERQIRAGTRELSVTVAG</sequence>
<dbReference type="Gene3D" id="3.90.550.10">
    <property type="entry name" value="Spore Coat Polysaccharide Biosynthesis Protein SpsA, Chain A"/>
    <property type="match status" value="1"/>
</dbReference>
<dbReference type="RefSeq" id="WP_231482666.1">
    <property type="nucleotide sequence ID" value="NZ_BAAAZO010000006.1"/>
</dbReference>
<evidence type="ECO:0000256" key="1">
    <source>
        <dbReference type="ARBA" id="ARBA00022679"/>
    </source>
</evidence>
<accession>A0ABP6ZSD9</accession>
<reference evidence="5" key="1">
    <citation type="journal article" date="2019" name="Int. J. Syst. Evol. Microbiol.">
        <title>The Global Catalogue of Microorganisms (GCM) 10K type strain sequencing project: providing services to taxonomists for standard genome sequencing and annotation.</title>
        <authorList>
            <consortium name="The Broad Institute Genomics Platform"/>
            <consortium name="The Broad Institute Genome Sequencing Center for Infectious Disease"/>
            <person name="Wu L."/>
            <person name="Ma J."/>
        </authorList>
    </citation>
    <scope>NUCLEOTIDE SEQUENCE [LARGE SCALE GENOMIC DNA]</scope>
    <source>
        <strain evidence="5">JCM 16902</strain>
    </source>
</reference>
<dbReference type="Pfam" id="PF00483">
    <property type="entry name" value="NTP_transferase"/>
    <property type="match status" value="1"/>
</dbReference>
<dbReference type="InterPro" id="IPR029044">
    <property type="entry name" value="Nucleotide-diphossugar_trans"/>
</dbReference>
<dbReference type="PANTHER" id="PTHR43584">
    <property type="entry name" value="NUCLEOTIDYL TRANSFERASE"/>
    <property type="match status" value="1"/>
</dbReference>
<evidence type="ECO:0000313" key="5">
    <source>
        <dbReference type="Proteomes" id="UP001501074"/>
    </source>
</evidence>
<dbReference type="EMBL" id="BAAAZO010000006">
    <property type="protein sequence ID" value="GAA3616670.1"/>
    <property type="molecule type" value="Genomic_DNA"/>
</dbReference>
<organism evidence="4 5">
    <name type="scientific">Kineosporia mesophila</name>
    <dbReference type="NCBI Taxonomy" id="566012"/>
    <lineage>
        <taxon>Bacteria</taxon>
        <taxon>Bacillati</taxon>
        <taxon>Actinomycetota</taxon>
        <taxon>Actinomycetes</taxon>
        <taxon>Kineosporiales</taxon>
        <taxon>Kineosporiaceae</taxon>
        <taxon>Kineosporia</taxon>
    </lineage>
</organism>
<comment type="caution">
    <text evidence="4">The sequence shown here is derived from an EMBL/GenBank/DDBJ whole genome shotgun (WGS) entry which is preliminary data.</text>
</comment>
<dbReference type="SUPFAM" id="SSF53448">
    <property type="entry name" value="Nucleotide-diphospho-sugar transferases"/>
    <property type="match status" value="1"/>
</dbReference>
<keyword evidence="5" id="KW-1185">Reference proteome</keyword>
<gene>
    <name evidence="4" type="ORF">GCM10022223_36470</name>
</gene>
<evidence type="ECO:0000256" key="2">
    <source>
        <dbReference type="ARBA" id="ARBA00022695"/>
    </source>
</evidence>
<evidence type="ECO:0000259" key="3">
    <source>
        <dbReference type="Pfam" id="PF00483"/>
    </source>
</evidence>
<feature type="domain" description="Nucleotidyl transferase" evidence="3">
    <location>
        <begin position="9"/>
        <end position="119"/>
    </location>
</feature>
<dbReference type="InterPro" id="IPR005835">
    <property type="entry name" value="NTP_transferase_dom"/>
</dbReference>
<keyword evidence="2" id="KW-0548">Nucleotidyltransferase</keyword>
<evidence type="ECO:0000313" key="4">
    <source>
        <dbReference type="EMBL" id="GAA3616670.1"/>
    </source>
</evidence>
<keyword evidence="1" id="KW-0808">Transferase</keyword>
<dbReference type="InterPro" id="IPR050065">
    <property type="entry name" value="GlmU-like"/>
</dbReference>
<dbReference type="Proteomes" id="UP001501074">
    <property type="component" value="Unassembled WGS sequence"/>
</dbReference>
<protein>
    <recommendedName>
        <fullName evidence="3">Nucleotidyl transferase domain-containing protein</fullName>
    </recommendedName>
</protein>